<dbReference type="SUPFAM" id="SSF47699">
    <property type="entry name" value="Bifunctional inhibitor/lipid-transfer protein/seed storage 2S albumin"/>
    <property type="match status" value="1"/>
</dbReference>
<proteinExistence type="inferred from homology"/>
<dbReference type="FunFam" id="1.10.110.10:FF:000001">
    <property type="entry name" value="Bifunctional inhibitor/lipid-transfer protein/seed storage 2S albumin superfamily protein"/>
    <property type="match status" value="1"/>
</dbReference>
<evidence type="ECO:0000313" key="14">
    <source>
        <dbReference type="Proteomes" id="UP001558713"/>
    </source>
</evidence>
<evidence type="ECO:0000256" key="4">
    <source>
        <dbReference type="ARBA" id="ARBA00022622"/>
    </source>
</evidence>
<protein>
    <submittedName>
        <fullName evidence="13">Non-specific lipid transfer protein GPI-anchored 29</fullName>
    </submittedName>
</protein>
<keyword evidence="5 11" id="KW-0732">Signal</keyword>
<dbReference type="Pfam" id="PF14368">
    <property type="entry name" value="LTP_2"/>
    <property type="match status" value="1"/>
</dbReference>
<keyword evidence="14" id="KW-1185">Reference proteome</keyword>
<dbReference type="Gene3D" id="1.10.110.10">
    <property type="entry name" value="Plant lipid-transfer and hydrophobic proteins"/>
    <property type="match status" value="1"/>
</dbReference>
<dbReference type="GO" id="GO:0098552">
    <property type="term" value="C:side of membrane"/>
    <property type="evidence" value="ECO:0007669"/>
    <property type="project" value="UniProtKB-KW"/>
</dbReference>
<evidence type="ECO:0000256" key="10">
    <source>
        <dbReference type="SAM" id="MobiDB-lite"/>
    </source>
</evidence>
<keyword evidence="6" id="KW-0472">Membrane</keyword>
<evidence type="ECO:0000256" key="8">
    <source>
        <dbReference type="ARBA" id="ARBA00023180"/>
    </source>
</evidence>
<dbReference type="PANTHER" id="PTHR33044">
    <property type="entry name" value="BIFUNCTIONAL INHIBITOR/LIPID-TRANSFER PROTEIN/SEED STORAGE 2S ALBUMIN SUPERFAMILY PROTEIN-RELATED"/>
    <property type="match status" value="1"/>
</dbReference>
<comment type="subcellular location">
    <subcellularLocation>
        <location evidence="1">Cell membrane</location>
        <topology evidence="1">Lipid-anchor</topology>
        <topology evidence="1">GPI-anchor</topology>
    </subcellularLocation>
</comment>
<accession>A0ABD0ZNS1</accession>
<evidence type="ECO:0000259" key="12">
    <source>
        <dbReference type="SMART" id="SM00499"/>
    </source>
</evidence>
<dbReference type="AlphaFoldDB" id="A0ABD0ZNS1"/>
<feature type="compositionally biased region" description="Low complexity" evidence="10">
    <location>
        <begin position="107"/>
        <end position="123"/>
    </location>
</feature>
<evidence type="ECO:0000256" key="5">
    <source>
        <dbReference type="ARBA" id="ARBA00022729"/>
    </source>
</evidence>
<dbReference type="Proteomes" id="UP001558713">
    <property type="component" value="Unassembled WGS sequence"/>
</dbReference>
<dbReference type="CDD" id="cd00010">
    <property type="entry name" value="AAI_LTSS"/>
    <property type="match status" value="1"/>
</dbReference>
<evidence type="ECO:0000256" key="3">
    <source>
        <dbReference type="ARBA" id="ARBA00022475"/>
    </source>
</evidence>
<keyword evidence="7" id="KW-1015">Disulfide bond</keyword>
<sequence length="157" mass="15916">MAAISLILLVLSVSSPFVHGNSGDCATLIVNMVDCVAFLTNGSTADKPQGNCCSGLKTILDTNAQCLCEGLKKSRSMGINLNVTKASTLPAVCKLIAPPSSACQLSTTPPAATTPVSGQASAPAPSPSQKNHGSSLIPISGLSFLISGALLMLFSRI</sequence>
<feature type="domain" description="Bifunctional inhibitor/plant lipid transfer protein/seed storage helical" evidence="12">
    <location>
        <begin position="25"/>
        <end position="103"/>
    </location>
</feature>
<reference evidence="13 14" key="1">
    <citation type="submission" date="2024-04" db="EMBL/GenBank/DDBJ databases">
        <title>Genome assembly C_amara_ONT_v2.</title>
        <authorList>
            <person name="Yant L."/>
            <person name="Moore C."/>
            <person name="Slenker M."/>
        </authorList>
    </citation>
    <scope>NUCLEOTIDE SEQUENCE [LARGE SCALE GENOMIC DNA]</scope>
    <source>
        <tissue evidence="13">Leaf</tissue>
    </source>
</reference>
<dbReference type="InterPro" id="IPR043325">
    <property type="entry name" value="LTSS"/>
</dbReference>
<feature type="signal peptide" evidence="11">
    <location>
        <begin position="1"/>
        <end position="20"/>
    </location>
</feature>
<keyword evidence="4" id="KW-0336">GPI-anchor</keyword>
<evidence type="ECO:0000256" key="11">
    <source>
        <dbReference type="SAM" id="SignalP"/>
    </source>
</evidence>
<name>A0ABD0ZNS1_CARAN</name>
<evidence type="ECO:0000256" key="9">
    <source>
        <dbReference type="ARBA" id="ARBA00023288"/>
    </source>
</evidence>
<dbReference type="InterPro" id="IPR016140">
    <property type="entry name" value="Bifunc_inhib/LTP/seed_store"/>
</dbReference>
<evidence type="ECO:0000256" key="6">
    <source>
        <dbReference type="ARBA" id="ARBA00023136"/>
    </source>
</evidence>
<dbReference type="PRINTS" id="PR00382">
    <property type="entry name" value="LIPIDTRNSFER"/>
</dbReference>
<comment type="caution">
    <text evidence="13">The sequence shown here is derived from an EMBL/GenBank/DDBJ whole genome shotgun (WGS) entry which is preliminary data.</text>
</comment>
<dbReference type="GO" id="GO:0005886">
    <property type="term" value="C:plasma membrane"/>
    <property type="evidence" value="ECO:0007669"/>
    <property type="project" value="UniProtKB-SubCell"/>
</dbReference>
<dbReference type="EMBL" id="JBANAX010000704">
    <property type="protein sequence ID" value="KAL1196301.1"/>
    <property type="molecule type" value="Genomic_DNA"/>
</dbReference>
<evidence type="ECO:0000256" key="1">
    <source>
        <dbReference type="ARBA" id="ARBA00004609"/>
    </source>
</evidence>
<evidence type="ECO:0000256" key="2">
    <source>
        <dbReference type="ARBA" id="ARBA00009748"/>
    </source>
</evidence>
<evidence type="ECO:0000256" key="7">
    <source>
        <dbReference type="ARBA" id="ARBA00023157"/>
    </source>
</evidence>
<dbReference type="InterPro" id="IPR000528">
    <property type="entry name" value="Plant_nsLTP"/>
</dbReference>
<keyword evidence="9" id="KW-0449">Lipoprotein</keyword>
<feature type="region of interest" description="Disordered" evidence="10">
    <location>
        <begin position="106"/>
        <end position="132"/>
    </location>
</feature>
<keyword evidence="3" id="KW-1003">Cell membrane</keyword>
<evidence type="ECO:0000313" key="13">
    <source>
        <dbReference type="EMBL" id="KAL1196301.1"/>
    </source>
</evidence>
<dbReference type="SMART" id="SM00499">
    <property type="entry name" value="AAI"/>
    <property type="match status" value="1"/>
</dbReference>
<feature type="chain" id="PRO_5044837367" evidence="11">
    <location>
        <begin position="21"/>
        <end position="157"/>
    </location>
</feature>
<organism evidence="13 14">
    <name type="scientific">Cardamine amara subsp. amara</name>
    <dbReference type="NCBI Taxonomy" id="228776"/>
    <lineage>
        <taxon>Eukaryota</taxon>
        <taxon>Viridiplantae</taxon>
        <taxon>Streptophyta</taxon>
        <taxon>Embryophyta</taxon>
        <taxon>Tracheophyta</taxon>
        <taxon>Spermatophyta</taxon>
        <taxon>Magnoliopsida</taxon>
        <taxon>eudicotyledons</taxon>
        <taxon>Gunneridae</taxon>
        <taxon>Pentapetalae</taxon>
        <taxon>rosids</taxon>
        <taxon>malvids</taxon>
        <taxon>Brassicales</taxon>
        <taxon>Brassicaceae</taxon>
        <taxon>Cardamineae</taxon>
        <taxon>Cardamine</taxon>
    </lineage>
</organism>
<comment type="similarity">
    <text evidence="2">Belongs to the plant LTP family.</text>
</comment>
<dbReference type="InterPro" id="IPR036312">
    <property type="entry name" value="Bifun_inhib/LTP/seed_sf"/>
</dbReference>
<keyword evidence="8" id="KW-0325">Glycoprotein</keyword>
<gene>
    <name evidence="13" type="ORF">V5N11_005445</name>
</gene>